<dbReference type="EMBL" id="QJKJ01001935">
    <property type="protein sequence ID" value="RDY05147.1"/>
    <property type="molecule type" value="Genomic_DNA"/>
</dbReference>
<feature type="non-terminal residue" evidence="2">
    <location>
        <position position="1"/>
    </location>
</feature>
<dbReference type="STRING" id="157652.A0A371HQU8"/>
<evidence type="ECO:0000256" key="1">
    <source>
        <dbReference type="SAM" id="MobiDB-lite"/>
    </source>
</evidence>
<accession>A0A371HQU8</accession>
<comment type="caution">
    <text evidence="2">The sequence shown here is derived from an EMBL/GenBank/DDBJ whole genome shotgun (WGS) entry which is preliminary data.</text>
</comment>
<dbReference type="OrthoDB" id="1937754at2759"/>
<sequence length="283" mass="32386">MVTRKGPTKRSTSKGQSFTKSSCGEYCTYCKRPRHTKDTSYKLYGKEKVLEQMGGNKGSTQMWVNQTTFDKENEVEHPSTSQLDQNIQAFISKKQLITVANGNHVPIVGSGNVQFHSSLFLHNNLQRGGRLELLKSRQVQMFESNVSILDNSIEEQVQLPEPETYEIDYDETFAPVVKMNMNQLWIEDPPSDIIILDDLEIKYEGPIKLFCDNNSTISVQHDRTKHIEIDKHFIKEKLDNGLIVTAHIPTRLQVADVFTKGLPATRFQEFNDKLEMIDIHLPT</sequence>
<proteinExistence type="predicted"/>
<feature type="compositionally biased region" description="Basic residues" evidence="1">
    <location>
        <begin position="1"/>
        <end position="12"/>
    </location>
</feature>
<evidence type="ECO:0000313" key="3">
    <source>
        <dbReference type="Proteomes" id="UP000257109"/>
    </source>
</evidence>
<organism evidence="2 3">
    <name type="scientific">Mucuna pruriens</name>
    <name type="common">Velvet bean</name>
    <name type="synonym">Dolichos pruriens</name>
    <dbReference type="NCBI Taxonomy" id="157652"/>
    <lineage>
        <taxon>Eukaryota</taxon>
        <taxon>Viridiplantae</taxon>
        <taxon>Streptophyta</taxon>
        <taxon>Embryophyta</taxon>
        <taxon>Tracheophyta</taxon>
        <taxon>Spermatophyta</taxon>
        <taxon>Magnoliopsida</taxon>
        <taxon>eudicotyledons</taxon>
        <taxon>Gunneridae</taxon>
        <taxon>Pentapetalae</taxon>
        <taxon>rosids</taxon>
        <taxon>fabids</taxon>
        <taxon>Fabales</taxon>
        <taxon>Fabaceae</taxon>
        <taxon>Papilionoideae</taxon>
        <taxon>50 kb inversion clade</taxon>
        <taxon>NPAAA clade</taxon>
        <taxon>indigoferoid/millettioid clade</taxon>
        <taxon>Phaseoleae</taxon>
        <taxon>Mucuna</taxon>
    </lineage>
</organism>
<keyword evidence="3" id="KW-1185">Reference proteome</keyword>
<feature type="region of interest" description="Disordered" evidence="1">
    <location>
        <begin position="1"/>
        <end position="20"/>
    </location>
</feature>
<dbReference type="Proteomes" id="UP000257109">
    <property type="component" value="Unassembled WGS sequence"/>
</dbReference>
<protein>
    <submittedName>
        <fullName evidence="2">Copia protein</fullName>
    </submittedName>
</protein>
<reference evidence="2" key="1">
    <citation type="submission" date="2018-05" db="EMBL/GenBank/DDBJ databases">
        <title>Draft genome of Mucuna pruriens seed.</title>
        <authorList>
            <person name="Nnadi N.E."/>
            <person name="Vos R."/>
            <person name="Hasami M.H."/>
            <person name="Devisetty U.K."/>
            <person name="Aguiy J.C."/>
        </authorList>
    </citation>
    <scope>NUCLEOTIDE SEQUENCE [LARGE SCALE GENOMIC DNA]</scope>
    <source>
        <strain evidence="2">JCA_2017</strain>
    </source>
</reference>
<name>A0A371HQU8_MUCPR</name>
<evidence type="ECO:0000313" key="2">
    <source>
        <dbReference type="EMBL" id="RDY05147.1"/>
    </source>
</evidence>
<dbReference type="CDD" id="cd09272">
    <property type="entry name" value="RNase_HI_RT_Ty1"/>
    <property type="match status" value="1"/>
</dbReference>
<gene>
    <name evidence="2" type="primary">GIP</name>
    <name evidence="2" type="ORF">CR513_11036</name>
</gene>
<dbReference type="AlphaFoldDB" id="A0A371HQU8"/>